<evidence type="ECO:0000256" key="2">
    <source>
        <dbReference type="ARBA" id="ARBA00022801"/>
    </source>
</evidence>
<dbReference type="Pfam" id="PF02492">
    <property type="entry name" value="cobW"/>
    <property type="match status" value="1"/>
</dbReference>
<dbReference type="GO" id="GO:0016787">
    <property type="term" value="F:hydrolase activity"/>
    <property type="evidence" value="ECO:0007669"/>
    <property type="project" value="UniProtKB-KW"/>
</dbReference>
<keyword evidence="1" id="KW-0547">Nucleotide-binding</keyword>
<comment type="catalytic activity">
    <reaction evidence="6">
        <text>GTP + H2O = GDP + phosphate + H(+)</text>
        <dbReference type="Rhea" id="RHEA:19669"/>
        <dbReference type="ChEBI" id="CHEBI:15377"/>
        <dbReference type="ChEBI" id="CHEBI:15378"/>
        <dbReference type="ChEBI" id="CHEBI:37565"/>
        <dbReference type="ChEBI" id="CHEBI:43474"/>
        <dbReference type="ChEBI" id="CHEBI:58189"/>
    </reaction>
    <physiologicalReaction direction="left-to-right" evidence="6">
        <dbReference type="Rhea" id="RHEA:19670"/>
    </physiologicalReaction>
</comment>
<dbReference type="InterPro" id="IPR011629">
    <property type="entry name" value="CobW-like_C"/>
</dbReference>
<evidence type="ECO:0000259" key="7">
    <source>
        <dbReference type="SMART" id="SM00833"/>
    </source>
</evidence>
<protein>
    <submittedName>
        <fullName evidence="8">Uncharacterized GTP-binding protein YjiA</fullName>
    </submittedName>
</protein>
<comment type="function">
    <text evidence="5">Zinc chaperone that directly transfers zinc cofactor to target proteins, thereby activating them. Zinc is transferred from the CXCC motif in the GTPase domain to the zinc binding site in target proteins in a process requiring GTP hydrolysis.</text>
</comment>
<name>A0A380WSK9_AMIAI</name>
<organism evidence="8 9">
    <name type="scientific">Aminobacter aminovorans</name>
    <name type="common">Chelatobacter heintzii</name>
    <dbReference type="NCBI Taxonomy" id="83263"/>
    <lineage>
        <taxon>Bacteria</taxon>
        <taxon>Pseudomonadati</taxon>
        <taxon>Pseudomonadota</taxon>
        <taxon>Alphaproteobacteria</taxon>
        <taxon>Hyphomicrobiales</taxon>
        <taxon>Phyllobacteriaceae</taxon>
        <taxon>Aminobacter</taxon>
    </lineage>
</organism>
<keyword evidence="3" id="KW-0143">Chaperone</keyword>
<dbReference type="Proteomes" id="UP000254701">
    <property type="component" value="Unassembled WGS sequence"/>
</dbReference>
<keyword evidence="2" id="KW-0378">Hydrolase</keyword>
<evidence type="ECO:0000313" key="8">
    <source>
        <dbReference type="EMBL" id="SUU91276.1"/>
    </source>
</evidence>
<evidence type="ECO:0000256" key="5">
    <source>
        <dbReference type="ARBA" id="ARBA00045658"/>
    </source>
</evidence>
<dbReference type="AlphaFoldDB" id="A0A380WSK9"/>
<comment type="similarity">
    <text evidence="4">Belongs to the SIMIBI class G3E GTPase family. ZNG1 subfamily.</text>
</comment>
<proteinExistence type="inferred from homology"/>
<dbReference type="Gene3D" id="3.40.50.300">
    <property type="entry name" value="P-loop containing nucleotide triphosphate hydrolases"/>
    <property type="match status" value="1"/>
</dbReference>
<dbReference type="GO" id="GO:0005737">
    <property type="term" value="C:cytoplasm"/>
    <property type="evidence" value="ECO:0007669"/>
    <property type="project" value="TreeGrafter"/>
</dbReference>
<dbReference type="Pfam" id="PF07683">
    <property type="entry name" value="CobW_C"/>
    <property type="match status" value="1"/>
</dbReference>
<evidence type="ECO:0000256" key="4">
    <source>
        <dbReference type="ARBA" id="ARBA00034320"/>
    </source>
</evidence>
<dbReference type="PANTHER" id="PTHR13748">
    <property type="entry name" value="COBW-RELATED"/>
    <property type="match status" value="1"/>
</dbReference>
<feature type="domain" description="CobW C-terminal" evidence="7">
    <location>
        <begin position="211"/>
        <end position="300"/>
    </location>
</feature>
<sequence length="302" mass="32631">MSVPVLVVTGFLGAGKTTFINQLLQRAAGRRISAIVNDFGAINIDAELIADAADTVVGLKNGCICCSLQGDLLRTLKMVLSQPVKPDHIVIEASGVADPRGITETLMDPILWHDIRLDAVVAVVDADEVAANPTRLRDELWRAQVEAADFIALSKTGLRESSDEALRAELVWLNKTLVFETDGDALPIEALLVTDRTQPAPGQAKVGASRFTSIEWQSSGPVALDRFQAAIDRLAPRLIRAKGIVSFVERPGQSFLLQLVGRRATLRPFPKFEPDCRLVLIAEARVLDTETAHAGLAEIIAS</sequence>
<dbReference type="SUPFAM" id="SSF90002">
    <property type="entry name" value="Hypothetical protein YjiA, C-terminal domain"/>
    <property type="match status" value="1"/>
</dbReference>
<dbReference type="Gene3D" id="3.30.1220.10">
    <property type="entry name" value="CobW-like, C-terminal domain"/>
    <property type="match status" value="1"/>
</dbReference>
<gene>
    <name evidence="8" type="primary">yjiA_5</name>
    <name evidence="8" type="ORF">NCTC10684_04539</name>
</gene>
<evidence type="ECO:0000256" key="6">
    <source>
        <dbReference type="ARBA" id="ARBA00049117"/>
    </source>
</evidence>
<dbReference type="CDD" id="cd03112">
    <property type="entry name" value="CobW-like"/>
    <property type="match status" value="1"/>
</dbReference>
<dbReference type="PANTHER" id="PTHR13748:SF62">
    <property type="entry name" value="COBW DOMAIN-CONTAINING PROTEIN"/>
    <property type="match status" value="1"/>
</dbReference>
<accession>A0A380WSK9</accession>
<dbReference type="InterPro" id="IPR027417">
    <property type="entry name" value="P-loop_NTPase"/>
</dbReference>
<evidence type="ECO:0000256" key="3">
    <source>
        <dbReference type="ARBA" id="ARBA00023186"/>
    </source>
</evidence>
<dbReference type="InterPro" id="IPR003495">
    <property type="entry name" value="CobW/HypB/UreG_nucleotide-bd"/>
</dbReference>
<reference evidence="8 9" key="1">
    <citation type="submission" date="2018-06" db="EMBL/GenBank/DDBJ databases">
        <authorList>
            <consortium name="Pathogen Informatics"/>
            <person name="Doyle S."/>
        </authorList>
    </citation>
    <scope>NUCLEOTIDE SEQUENCE [LARGE SCALE GENOMIC DNA]</scope>
    <source>
        <strain evidence="8 9">NCTC10684</strain>
    </source>
</reference>
<evidence type="ECO:0000256" key="1">
    <source>
        <dbReference type="ARBA" id="ARBA00022741"/>
    </source>
</evidence>
<dbReference type="SMART" id="SM00833">
    <property type="entry name" value="CobW_C"/>
    <property type="match status" value="1"/>
</dbReference>
<dbReference type="SUPFAM" id="SSF52540">
    <property type="entry name" value="P-loop containing nucleoside triphosphate hydrolases"/>
    <property type="match status" value="1"/>
</dbReference>
<dbReference type="InterPro" id="IPR051316">
    <property type="entry name" value="Zinc-reg_GTPase_activator"/>
</dbReference>
<dbReference type="GO" id="GO:0000166">
    <property type="term" value="F:nucleotide binding"/>
    <property type="evidence" value="ECO:0007669"/>
    <property type="project" value="UniProtKB-KW"/>
</dbReference>
<dbReference type="EMBL" id="UFSM01000001">
    <property type="protein sequence ID" value="SUU91276.1"/>
    <property type="molecule type" value="Genomic_DNA"/>
</dbReference>
<dbReference type="RefSeq" id="WP_115733175.1">
    <property type="nucleotide sequence ID" value="NZ_BAAAVY010000037.1"/>
</dbReference>
<dbReference type="InterPro" id="IPR036627">
    <property type="entry name" value="CobW-likC_sf"/>
</dbReference>
<evidence type="ECO:0000313" key="9">
    <source>
        <dbReference type="Proteomes" id="UP000254701"/>
    </source>
</evidence>
<dbReference type="OrthoDB" id="9808822at2"/>